<sequence>MARVDLGSEKIENAQQFFAWFANVEAQMEEEQESSYRSYAAQLSSYRDHCDSILSEVESALNHLQELHHKHLLVSTKTGALHEACEQLLQDQTKLMNMAENISNKLSYFNALDHLRHKLNSPTVSVTSESFVPMLARLDDCISFISSNPHDGTNTSENSFALFYGKFRTCAPRVKSLMEQIEQRSHLSSEYSSLLADCQHCYLSQRSQLLTPCVSDAIDKLAKQYERNPCSLVRAGCSVLIHVCQDEYQLFYHFFSKPSSGLDSLLEILCSVLYDSLRPCHHSYEPHGNTH</sequence>
<dbReference type="GO" id="GO:0016020">
    <property type="term" value="C:membrane"/>
    <property type="evidence" value="ECO:0007669"/>
    <property type="project" value="InterPro"/>
</dbReference>
<dbReference type="GO" id="GO:0017119">
    <property type="term" value="C:Golgi transport complex"/>
    <property type="evidence" value="ECO:0007669"/>
    <property type="project" value="TreeGrafter"/>
</dbReference>
<proteinExistence type="predicted"/>
<dbReference type="GO" id="GO:0005801">
    <property type="term" value="C:cis-Golgi network"/>
    <property type="evidence" value="ECO:0007669"/>
    <property type="project" value="InterPro"/>
</dbReference>
<evidence type="ECO:0000313" key="3">
    <source>
        <dbReference type="Proteomes" id="UP001163046"/>
    </source>
</evidence>
<feature type="domain" description="Conserved oligomeric Golgi complex subunit 3 C-terminal" evidence="1">
    <location>
        <begin position="160"/>
        <end position="279"/>
    </location>
</feature>
<evidence type="ECO:0000313" key="2">
    <source>
        <dbReference type="EMBL" id="KAJ7330670.1"/>
    </source>
</evidence>
<dbReference type="InterPro" id="IPR007265">
    <property type="entry name" value="COG_su3"/>
</dbReference>
<reference evidence="2" key="1">
    <citation type="submission" date="2023-01" db="EMBL/GenBank/DDBJ databases">
        <title>Genome assembly of the deep-sea coral Lophelia pertusa.</title>
        <authorList>
            <person name="Herrera S."/>
            <person name="Cordes E."/>
        </authorList>
    </citation>
    <scope>NUCLEOTIDE SEQUENCE</scope>
    <source>
        <strain evidence="2">USNM1676648</strain>
        <tissue evidence="2">Polyp</tissue>
    </source>
</reference>
<evidence type="ECO:0000259" key="1">
    <source>
        <dbReference type="Pfam" id="PF20671"/>
    </source>
</evidence>
<keyword evidence="3" id="KW-1185">Reference proteome</keyword>
<dbReference type="AlphaFoldDB" id="A0A9W9YAY8"/>
<dbReference type="PANTHER" id="PTHR13302">
    <property type="entry name" value="CONSERVED OLIGOMERIC GOLGI COMPLEX COMPONENT 3"/>
    <property type="match status" value="1"/>
</dbReference>
<dbReference type="OrthoDB" id="296793at2759"/>
<accession>A0A9W9YAY8</accession>
<protein>
    <submittedName>
        <fullName evidence="2">Golgi transport complex subunit 3</fullName>
    </submittedName>
</protein>
<name>A0A9W9YAY8_9CNID</name>
<dbReference type="GO" id="GO:0006891">
    <property type="term" value="P:intra-Golgi vesicle-mediated transport"/>
    <property type="evidence" value="ECO:0007669"/>
    <property type="project" value="TreeGrafter"/>
</dbReference>
<organism evidence="2 3">
    <name type="scientific">Desmophyllum pertusum</name>
    <dbReference type="NCBI Taxonomy" id="174260"/>
    <lineage>
        <taxon>Eukaryota</taxon>
        <taxon>Metazoa</taxon>
        <taxon>Cnidaria</taxon>
        <taxon>Anthozoa</taxon>
        <taxon>Hexacorallia</taxon>
        <taxon>Scleractinia</taxon>
        <taxon>Caryophylliina</taxon>
        <taxon>Caryophylliidae</taxon>
        <taxon>Desmophyllum</taxon>
    </lineage>
</organism>
<dbReference type="Pfam" id="PF20671">
    <property type="entry name" value="COG3_C"/>
    <property type="match status" value="1"/>
</dbReference>
<gene>
    <name evidence="2" type="primary">COG3_3</name>
    <name evidence="2" type="ORF">OS493_022285</name>
</gene>
<dbReference type="GO" id="GO:0007030">
    <property type="term" value="P:Golgi organization"/>
    <property type="evidence" value="ECO:0007669"/>
    <property type="project" value="TreeGrafter"/>
</dbReference>
<dbReference type="EMBL" id="MU827792">
    <property type="protein sequence ID" value="KAJ7330670.1"/>
    <property type="molecule type" value="Genomic_DNA"/>
</dbReference>
<dbReference type="GO" id="GO:0006886">
    <property type="term" value="P:intracellular protein transport"/>
    <property type="evidence" value="ECO:0007669"/>
    <property type="project" value="InterPro"/>
</dbReference>
<dbReference type="PANTHER" id="PTHR13302:SF8">
    <property type="entry name" value="CONSERVED OLIGOMERIC GOLGI COMPLEX SUBUNIT 3"/>
    <property type="match status" value="1"/>
</dbReference>
<dbReference type="InterPro" id="IPR048685">
    <property type="entry name" value="COG3_C"/>
</dbReference>
<comment type="caution">
    <text evidence="2">The sequence shown here is derived from an EMBL/GenBank/DDBJ whole genome shotgun (WGS) entry which is preliminary data.</text>
</comment>
<dbReference type="Proteomes" id="UP001163046">
    <property type="component" value="Unassembled WGS sequence"/>
</dbReference>